<evidence type="ECO:0000313" key="2">
    <source>
        <dbReference type="Proteomes" id="UP000295197"/>
    </source>
</evidence>
<accession>A0A4R3VMX4</accession>
<gene>
    <name evidence="1" type="ORF">EDC17_10674</name>
</gene>
<evidence type="ECO:0000313" key="1">
    <source>
        <dbReference type="EMBL" id="TCV05958.1"/>
    </source>
</evidence>
<name>A0A4R3VMX4_9SPHI</name>
<dbReference type="Gene3D" id="2.60.120.10">
    <property type="entry name" value="Jelly Rolls"/>
    <property type="match status" value="1"/>
</dbReference>
<dbReference type="RefSeq" id="WP_132779100.1">
    <property type="nucleotide sequence ID" value="NZ_SMBZ01000067.1"/>
</dbReference>
<dbReference type="EMBL" id="SMBZ01000067">
    <property type="protein sequence ID" value="TCV05958.1"/>
    <property type="molecule type" value="Genomic_DNA"/>
</dbReference>
<dbReference type="AlphaFoldDB" id="A0A4R3VMX4"/>
<keyword evidence="2" id="KW-1185">Reference proteome</keyword>
<dbReference type="OrthoDB" id="703618at2"/>
<dbReference type="Proteomes" id="UP000295197">
    <property type="component" value="Unassembled WGS sequence"/>
</dbReference>
<sequence>MKRNSKDYQLALNHFLKYWAKFTIIQPYHAEWLSKYAKYASYKRGACIYDFSWEEEKIIYVSQGILGRVNYYLDPKTLKDKRSILSIGLPHMALMTTYHLYSHNQAKSNITALRKSHVLAISYNRIKNFMRDDRSLDSIVGAWMNKKKHQLARLRELNSCLDPQQSYLKFRKNMPELVASLSQVEQQDLLGISRSSIRRAIYFDLTGKKIR</sequence>
<dbReference type="SUPFAM" id="SSF51206">
    <property type="entry name" value="cAMP-binding domain-like"/>
    <property type="match status" value="1"/>
</dbReference>
<proteinExistence type="predicted"/>
<reference evidence="1 2" key="1">
    <citation type="submission" date="2019-03" db="EMBL/GenBank/DDBJ databases">
        <title>Genomic Encyclopedia of Type Strains, Phase IV (KMG-IV): sequencing the most valuable type-strain genomes for metagenomic binning, comparative biology and taxonomic classification.</title>
        <authorList>
            <person name="Goeker M."/>
        </authorList>
    </citation>
    <scope>NUCLEOTIDE SEQUENCE [LARGE SCALE GENOMIC DNA]</scope>
    <source>
        <strain evidence="1 2">DSM 22362</strain>
    </source>
</reference>
<comment type="caution">
    <text evidence="1">The sequence shown here is derived from an EMBL/GenBank/DDBJ whole genome shotgun (WGS) entry which is preliminary data.</text>
</comment>
<organism evidence="1 2">
    <name type="scientific">Sphingobacterium alimentarium</name>
    <dbReference type="NCBI Taxonomy" id="797292"/>
    <lineage>
        <taxon>Bacteria</taxon>
        <taxon>Pseudomonadati</taxon>
        <taxon>Bacteroidota</taxon>
        <taxon>Sphingobacteriia</taxon>
        <taxon>Sphingobacteriales</taxon>
        <taxon>Sphingobacteriaceae</taxon>
        <taxon>Sphingobacterium</taxon>
    </lineage>
</organism>
<dbReference type="InterPro" id="IPR014710">
    <property type="entry name" value="RmlC-like_jellyroll"/>
</dbReference>
<protein>
    <submittedName>
        <fullName evidence="1">CRP-like cAMP-binding protein</fullName>
    </submittedName>
</protein>
<dbReference type="InterPro" id="IPR018490">
    <property type="entry name" value="cNMP-bd_dom_sf"/>
</dbReference>